<comment type="caution">
    <text evidence="1">The sequence shown here is derived from an EMBL/GenBank/DDBJ whole genome shotgun (WGS) entry which is preliminary data.</text>
</comment>
<protein>
    <submittedName>
        <fullName evidence="1">Uncharacterized protein</fullName>
    </submittedName>
</protein>
<dbReference type="AlphaFoldDB" id="A0A848F7M4"/>
<keyword evidence="2" id="KW-1185">Reference proteome</keyword>
<dbReference type="RefSeq" id="WP_169160078.1">
    <property type="nucleotide sequence ID" value="NZ_JABBFW010000005.1"/>
</dbReference>
<name>A0A848F7M4_9BURK</name>
<reference evidence="1 2" key="1">
    <citation type="submission" date="2020-04" db="EMBL/GenBank/DDBJ databases">
        <title>Azohydromonas sp. isolated from soil.</title>
        <authorList>
            <person name="Dahal R.H."/>
        </authorList>
    </citation>
    <scope>NUCLEOTIDE SEQUENCE [LARGE SCALE GENOMIC DNA]</scope>
    <source>
        <strain evidence="1 2">G-1-1-14</strain>
    </source>
</reference>
<organism evidence="1 2">
    <name type="scientific">Azohydromonas caseinilytica</name>
    <dbReference type="NCBI Taxonomy" id="2728836"/>
    <lineage>
        <taxon>Bacteria</taxon>
        <taxon>Pseudomonadati</taxon>
        <taxon>Pseudomonadota</taxon>
        <taxon>Betaproteobacteria</taxon>
        <taxon>Burkholderiales</taxon>
        <taxon>Sphaerotilaceae</taxon>
        <taxon>Azohydromonas</taxon>
    </lineage>
</organism>
<evidence type="ECO:0000313" key="1">
    <source>
        <dbReference type="EMBL" id="NML15168.1"/>
    </source>
</evidence>
<dbReference type="EMBL" id="JABBFW010000005">
    <property type="protein sequence ID" value="NML15168.1"/>
    <property type="molecule type" value="Genomic_DNA"/>
</dbReference>
<sequence length="77" mass="8802">MSRLKKLAHRFFVNTTATACKTRKVRPFAIPGQAKPAPETMSGQMDWRYILLTRVNDVADECRTLPTNHCMKAVQRP</sequence>
<evidence type="ECO:0000313" key="2">
    <source>
        <dbReference type="Proteomes" id="UP000574067"/>
    </source>
</evidence>
<gene>
    <name evidence="1" type="ORF">HHL10_09270</name>
</gene>
<dbReference type="Proteomes" id="UP000574067">
    <property type="component" value="Unassembled WGS sequence"/>
</dbReference>
<accession>A0A848F7M4</accession>
<proteinExistence type="predicted"/>